<protein>
    <recommendedName>
        <fullName evidence="3">Glycosyl transferase</fullName>
    </recommendedName>
</protein>
<name>A0ABQ0JX98_9BACT</name>
<dbReference type="Gene3D" id="3.90.550.10">
    <property type="entry name" value="Spore Coat Polysaccharide Biosynthesis Protein SpsA, Chain A"/>
    <property type="match status" value="1"/>
</dbReference>
<sequence length="320" mass="38076">MNSNRSTEHFVTLFDHNFLPLGMALHDSLMTHAQPFHLWILCMDELTEKQLQLISLSNVTLIPLKEIETKELLAVKPGRTLGEYCWTLTPFAPQAAFNRDPSVERVTYLDADIFFFDDPRILLREFDRSRKDVLITDHAYAPEYDQSHTSGRFCVQFMTFRKTQQASKVMKWWQNRCLEWCFARIEDGKFGDQKYLDYWPELFGDIVHIVQQVEKILAPWNVLFFEEKVGTKVYPVFYHFQTLRIVSSCKIRLYFGYKIGKLGLSLYDQYLKSLRKCLTVLNAHHIEVPYVEQKKEKWEMLRYLKRRITKIVRFASINYL</sequence>
<dbReference type="SUPFAM" id="SSF53448">
    <property type="entry name" value="Nucleotide-diphospho-sugar transferases"/>
    <property type="match status" value="1"/>
</dbReference>
<evidence type="ECO:0008006" key="3">
    <source>
        <dbReference type="Google" id="ProtNLM"/>
    </source>
</evidence>
<accession>A0ABQ0JX98</accession>
<evidence type="ECO:0000313" key="1">
    <source>
        <dbReference type="EMBL" id="GAN33367.1"/>
    </source>
</evidence>
<organism evidence="1 2">
    <name type="scientific">Candidatus Brocadia sinica JPN1</name>
    <dbReference type="NCBI Taxonomy" id="1197129"/>
    <lineage>
        <taxon>Bacteria</taxon>
        <taxon>Pseudomonadati</taxon>
        <taxon>Planctomycetota</taxon>
        <taxon>Candidatus Brocadiia</taxon>
        <taxon>Candidatus Brocadiales</taxon>
        <taxon>Candidatus Brocadiaceae</taxon>
        <taxon>Candidatus Brocadia</taxon>
    </lineage>
</organism>
<proteinExistence type="predicted"/>
<reference evidence="2" key="1">
    <citation type="journal article" date="2015" name="Genome Announc.">
        <title>Draft Genome Sequence of an Anaerobic Ammonium-Oxidizing Bacterium, "Candidatus Brocadia sinica".</title>
        <authorList>
            <person name="Oshiki M."/>
            <person name="Shinyako-Hata K."/>
            <person name="Satoh H."/>
            <person name="Okabe S."/>
        </authorList>
    </citation>
    <scope>NUCLEOTIDE SEQUENCE [LARGE SCALE GENOMIC DNA]</scope>
    <source>
        <strain evidence="2">JPN1</strain>
    </source>
</reference>
<dbReference type="InterPro" id="IPR029044">
    <property type="entry name" value="Nucleotide-diphossugar_trans"/>
</dbReference>
<comment type="caution">
    <text evidence="1">The sequence shown here is derived from an EMBL/GenBank/DDBJ whole genome shotgun (WGS) entry which is preliminary data.</text>
</comment>
<evidence type="ECO:0000313" key="2">
    <source>
        <dbReference type="Proteomes" id="UP000032309"/>
    </source>
</evidence>
<dbReference type="RefSeq" id="WP_052563421.1">
    <property type="nucleotide sequence ID" value="NZ_BAFN01000001.1"/>
</dbReference>
<keyword evidence="2" id="KW-1185">Reference proteome</keyword>
<dbReference type="EMBL" id="BAFN01000001">
    <property type="protein sequence ID" value="GAN33367.1"/>
    <property type="molecule type" value="Genomic_DNA"/>
</dbReference>
<gene>
    <name evidence="1" type="ORF">BROSI_A1887</name>
</gene>
<dbReference type="Proteomes" id="UP000032309">
    <property type="component" value="Unassembled WGS sequence"/>
</dbReference>